<keyword evidence="1" id="KW-0732">Signal</keyword>
<name>A0A135UVU8_9PEZI</name>
<keyword evidence="3" id="KW-1185">Reference proteome</keyword>
<evidence type="ECO:0008006" key="4">
    <source>
        <dbReference type="Google" id="ProtNLM"/>
    </source>
</evidence>
<reference evidence="2 3" key="1">
    <citation type="submission" date="2014-02" db="EMBL/GenBank/DDBJ databases">
        <title>The genome sequence of Colletotrichum salicis CBS 607.94.</title>
        <authorList>
            <person name="Baroncelli R."/>
            <person name="Thon M.R."/>
        </authorList>
    </citation>
    <scope>NUCLEOTIDE SEQUENCE [LARGE SCALE GENOMIC DNA]</scope>
    <source>
        <strain evidence="2 3">CBS 607.94</strain>
    </source>
</reference>
<dbReference type="Proteomes" id="UP000070121">
    <property type="component" value="Unassembled WGS sequence"/>
</dbReference>
<evidence type="ECO:0000313" key="3">
    <source>
        <dbReference type="Proteomes" id="UP000070121"/>
    </source>
</evidence>
<feature type="chain" id="PRO_5007805332" description="SEA domain-containing protein" evidence="1">
    <location>
        <begin position="19"/>
        <end position="165"/>
    </location>
</feature>
<accession>A0A135UVU8</accession>
<dbReference type="EMBL" id="JFFI01000957">
    <property type="protein sequence ID" value="KXH64536.1"/>
    <property type="molecule type" value="Genomic_DNA"/>
</dbReference>
<comment type="caution">
    <text evidence="2">The sequence shown here is derived from an EMBL/GenBank/DDBJ whole genome shotgun (WGS) entry which is preliminary data.</text>
</comment>
<proteinExistence type="predicted"/>
<organism evidence="2 3">
    <name type="scientific">Colletotrichum salicis</name>
    <dbReference type="NCBI Taxonomy" id="1209931"/>
    <lineage>
        <taxon>Eukaryota</taxon>
        <taxon>Fungi</taxon>
        <taxon>Dikarya</taxon>
        <taxon>Ascomycota</taxon>
        <taxon>Pezizomycotina</taxon>
        <taxon>Sordariomycetes</taxon>
        <taxon>Hypocreomycetidae</taxon>
        <taxon>Glomerellales</taxon>
        <taxon>Glomerellaceae</taxon>
        <taxon>Colletotrichum</taxon>
        <taxon>Colletotrichum acutatum species complex</taxon>
    </lineage>
</organism>
<evidence type="ECO:0000256" key="1">
    <source>
        <dbReference type="SAM" id="SignalP"/>
    </source>
</evidence>
<feature type="signal peptide" evidence="1">
    <location>
        <begin position="1"/>
        <end position="18"/>
    </location>
</feature>
<evidence type="ECO:0000313" key="2">
    <source>
        <dbReference type="EMBL" id="KXH64536.1"/>
    </source>
</evidence>
<sequence>MLTLLTAIFFFWLLETESGPYKTILSFQIPVTEATLLGVTQYQAFLTAFADCRGIANSPHLSSRDTPSPVRLLRISAKYILNGYLGPSSSADAIATDRHIQSEGTSIVMSIKLEVEEQDISLAFPGPNLPLSFDQSHTNITQLEDQIDSDTQYTVEDILVAFAPP</sequence>
<gene>
    <name evidence="2" type="ORF">CSAL01_13552</name>
</gene>
<protein>
    <recommendedName>
        <fullName evidence="4">SEA domain-containing protein</fullName>
    </recommendedName>
</protein>
<dbReference type="AlphaFoldDB" id="A0A135UVU8"/>